<feature type="repeat" description="WD" evidence="3">
    <location>
        <begin position="305"/>
        <end position="339"/>
    </location>
</feature>
<dbReference type="InterPro" id="IPR001680">
    <property type="entry name" value="WD40_rpt"/>
</dbReference>
<gene>
    <name evidence="6" type="ORF">KSP39_PZI022841</name>
</gene>
<accession>A0AAP0FUZ6</accession>
<organism evidence="6 7">
    <name type="scientific">Platanthera zijinensis</name>
    <dbReference type="NCBI Taxonomy" id="2320716"/>
    <lineage>
        <taxon>Eukaryota</taxon>
        <taxon>Viridiplantae</taxon>
        <taxon>Streptophyta</taxon>
        <taxon>Embryophyta</taxon>
        <taxon>Tracheophyta</taxon>
        <taxon>Spermatophyta</taxon>
        <taxon>Magnoliopsida</taxon>
        <taxon>Liliopsida</taxon>
        <taxon>Asparagales</taxon>
        <taxon>Orchidaceae</taxon>
        <taxon>Orchidoideae</taxon>
        <taxon>Orchideae</taxon>
        <taxon>Orchidinae</taxon>
        <taxon>Platanthera</taxon>
    </lineage>
</organism>
<protein>
    <recommendedName>
        <fullName evidence="8">Transducin beta-like protein 2</fullName>
    </recommendedName>
</protein>
<dbReference type="Pfam" id="PF00400">
    <property type="entry name" value="WD40"/>
    <property type="match status" value="2"/>
</dbReference>
<dbReference type="PROSITE" id="PS50294">
    <property type="entry name" value="WD_REPEATS_REGION"/>
    <property type="match status" value="2"/>
</dbReference>
<evidence type="ECO:0000256" key="5">
    <source>
        <dbReference type="SAM" id="Phobius"/>
    </source>
</evidence>
<dbReference type="SUPFAM" id="SSF50978">
    <property type="entry name" value="WD40 repeat-like"/>
    <property type="match status" value="1"/>
</dbReference>
<dbReference type="EMBL" id="JBBWWQ010000020">
    <property type="protein sequence ID" value="KAK8916753.1"/>
    <property type="molecule type" value="Genomic_DNA"/>
</dbReference>
<dbReference type="SMART" id="SM00320">
    <property type="entry name" value="WD40"/>
    <property type="match status" value="5"/>
</dbReference>
<feature type="repeat" description="WD" evidence="3">
    <location>
        <begin position="97"/>
        <end position="131"/>
    </location>
</feature>
<evidence type="ECO:0000313" key="7">
    <source>
        <dbReference type="Proteomes" id="UP001418222"/>
    </source>
</evidence>
<dbReference type="InterPro" id="IPR015943">
    <property type="entry name" value="WD40/YVTN_repeat-like_dom_sf"/>
</dbReference>
<evidence type="ECO:0008006" key="8">
    <source>
        <dbReference type="Google" id="ProtNLM"/>
    </source>
</evidence>
<name>A0AAP0FUZ6_9ASPA</name>
<evidence type="ECO:0000256" key="4">
    <source>
        <dbReference type="SAM" id="MobiDB-lite"/>
    </source>
</evidence>
<keyword evidence="1 3" id="KW-0853">WD repeat</keyword>
<dbReference type="AlphaFoldDB" id="A0AAP0FUZ6"/>
<dbReference type="Proteomes" id="UP001418222">
    <property type="component" value="Unassembled WGS sequence"/>
</dbReference>
<feature type="region of interest" description="Disordered" evidence="4">
    <location>
        <begin position="57"/>
        <end position="91"/>
    </location>
</feature>
<keyword evidence="5" id="KW-0472">Membrane</keyword>
<evidence type="ECO:0000256" key="2">
    <source>
        <dbReference type="ARBA" id="ARBA00022737"/>
    </source>
</evidence>
<dbReference type="PROSITE" id="PS50082">
    <property type="entry name" value="WD_REPEATS_2"/>
    <property type="match status" value="2"/>
</dbReference>
<evidence type="ECO:0000313" key="6">
    <source>
        <dbReference type="EMBL" id="KAK8916753.1"/>
    </source>
</evidence>
<sequence>MPTPSPTGLGFSTASIPLLSAIVGGVLALLIFADYFRRKRAEVATIAHPTELKIADNKSVAKPTQSVSRKPHTRSQHSHAVDKDQNKRHHPLDVNTLRGHVDSVTALCFSSDGRNLATSCADGAVRIFTVDDVSSKSFKLLKINLPTSAQPTAIAFSEGASSLIVAAQVLSGSSLYMYGDVILKPSGDSKQNTKVPAPEIKWEHHKIHEMRSVLTLVGVPATYGTGDGSMIFASCSEGTDIKLWHGQSGKELASVDTNQLKNNMATISPNGRFLAAGAFTADVKVWEILYAKDGSVKEVSKVMQLKGHKSAVTCLSFTPKSEHVITASKDGTIRIWNINVLNYHYHVWISFDFALVASKRVFSIADHLFFKVRYHLDEDPKTVKVFKIPLKDAKGNILPYDHMSISPDGKILALTSGPILQWLCAETGEVLDTADRSHEGMPLGIYRALSTILGWSIRAAVLASASTDKKVKLWLAPAPRPS</sequence>
<evidence type="ECO:0000256" key="1">
    <source>
        <dbReference type="ARBA" id="ARBA00022574"/>
    </source>
</evidence>
<feature type="transmembrane region" description="Helical" evidence="5">
    <location>
        <begin position="12"/>
        <end position="32"/>
    </location>
</feature>
<dbReference type="InterPro" id="IPR019775">
    <property type="entry name" value="WD40_repeat_CS"/>
</dbReference>
<keyword evidence="5" id="KW-0812">Transmembrane</keyword>
<proteinExistence type="predicted"/>
<keyword evidence="7" id="KW-1185">Reference proteome</keyword>
<comment type="caution">
    <text evidence="6">The sequence shown here is derived from an EMBL/GenBank/DDBJ whole genome shotgun (WGS) entry which is preliminary data.</text>
</comment>
<evidence type="ECO:0000256" key="3">
    <source>
        <dbReference type="PROSITE-ProRule" id="PRU00221"/>
    </source>
</evidence>
<dbReference type="PANTHER" id="PTHR45282:SF2">
    <property type="entry name" value="OS03G0858400 PROTEIN"/>
    <property type="match status" value="1"/>
</dbReference>
<dbReference type="InterPro" id="IPR036322">
    <property type="entry name" value="WD40_repeat_dom_sf"/>
</dbReference>
<keyword evidence="5" id="KW-1133">Transmembrane helix</keyword>
<dbReference type="Gene3D" id="2.130.10.10">
    <property type="entry name" value="YVTN repeat-like/Quinoprotein amine dehydrogenase"/>
    <property type="match status" value="2"/>
</dbReference>
<dbReference type="PROSITE" id="PS00678">
    <property type="entry name" value="WD_REPEATS_1"/>
    <property type="match status" value="1"/>
</dbReference>
<reference evidence="6 7" key="1">
    <citation type="journal article" date="2022" name="Nat. Plants">
        <title>Genomes of leafy and leafless Platanthera orchids illuminate the evolution of mycoheterotrophy.</title>
        <authorList>
            <person name="Li M.H."/>
            <person name="Liu K.W."/>
            <person name="Li Z."/>
            <person name="Lu H.C."/>
            <person name="Ye Q.L."/>
            <person name="Zhang D."/>
            <person name="Wang J.Y."/>
            <person name="Li Y.F."/>
            <person name="Zhong Z.M."/>
            <person name="Liu X."/>
            <person name="Yu X."/>
            <person name="Liu D.K."/>
            <person name="Tu X.D."/>
            <person name="Liu B."/>
            <person name="Hao Y."/>
            <person name="Liao X.Y."/>
            <person name="Jiang Y.T."/>
            <person name="Sun W.H."/>
            <person name="Chen J."/>
            <person name="Chen Y.Q."/>
            <person name="Ai Y."/>
            <person name="Zhai J.W."/>
            <person name="Wu S.S."/>
            <person name="Zhou Z."/>
            <person name="Hsiao Y.Y."/>
            <person name="Wu W.L."/>
            <person name="Chen Y.Y."/>
            <person name="Lin Y.F."/>
            <person name="Hsu J.L."/>
            <person name="Li C.Y."/>
            <person name="Wang Z.W."/>
            <person name="Zhao X."/>
            <person name="Zhong W.Y."/>
            <person name="Ma X.K."/>
            <person name="Ma L."/>
            <person name="Huang J."/>
            <person name="Chen G.Z."/>
            <person name="Huang M.Z."/>
            <person name="Huang L."/>
            <person name="Peng D.H."/>
            <person name="Luo Y.B."/>
            <person name="Zou S.Q."/>
            <person name="Chen S.P."/>
            <person name="Lan S."/>
            <person name="Tsai W.C."/>
            <person name="Van de Peer Y."/>
            <person name="Liu Z.J."/>
        </authorList>
    </citation>
    <scope>NUCLEOTIDE SEQUENCE [LARGE SCALE GENOMIC DNA]</scope>
    <source>
        <strain evidence="6">Lor287</strain>
    </source>
</reference>
<keyword evidence="2" id="KW-0677">Repeat</keyword>
<dbReference type="PANTHER" id="PTHR45282">
    <property type="entry name" value="OS03G0858400 PROTEIN"/>
    <property type="match status" value="1"/>
</dbReference>